<proteinExistence type="predicted"/>
<name>F2B9R8_9NEIS</name>
<gene>
    <name evidence="1" type="ORF">HMPREF9123_0440</name>
</gene>
<comment type="caution">
    <text evidence="1">The sequence shown here is derived from an EMBL/GenBank/DDBJ whole genome shotgun (WGS) entry which is preliminary data.</text>
</comment>
<dbReference type="Proteomes" id="UP000004105">
    <property type="component" value="Unassembled WGS sequence"/>
</dbReference>
<sequence>MVNHCFHGVSFRSEGWRKRNDCINPLIGRLILFVKLFKVFNVLYYNKRPSENP</sequence>
<accession>F2B9R8</accession>
<keyword evidence="2" id="KW-1185">Reference proteome</keyword>
<evidence type="ECO:0000313" key="1">
    <source>
        <dbReference type="EMBL" id="EGF11803.1"/>
    </source>
</evidence>
<reference evidence="1 2" key="1">
    <citation type="submission" date="2011-02" db="EMBL/GenBank/DDBJ databases">
        <authorList>
            <person name="Muzny D."/>
            <person name="Qin X."/>
            <person name="Deng J."/>
            <person name="Jiang H."/>
            <person name="Liu Y."/>
            <person name="Qu J."/>
            <person name="Song X.-Z."/>
            <person name="Zhang L."/>
            <person name="Thornton R."/>
            <person name="Coyle M."/>
            <person name="Francisco L."/>
            <person name="Jackson L."/>
            <person name="Javaid M."/>
            <person name="Korchina V."/>
            <person name="Kovar C."/>
            <person name="Mata R."/>
            <person name="Mathew T."/>
            <person name="Ngo R."/>
            <person name="Nguyen L."/>
            <person name="Nguyen N."/>
            <person name="Okwuonu G."/>
            <person name="Ongeri F."/>
            <person name="Pham C."/>
            <person name="Simmons D."/>
            <person name="Wilczek-Boney K."/>
            <person name="Hale W."/>
            <person name="Jakkamsetti A."/>
            <person name="Pham P."/>
            <person name="Ruth R."/>
            <person name="San Lucas F."/>
            <person name="Warren J."/>
            <person name="Zhang J."/>
            <person name="Zhao Z."/>
            <person name="Zhou C."/>
            <person name="Zhu D."/>
            <person name="Lee S."/>
            <person name="Bess C."/>
            <person name="Blankenburg K."/>
            <person name="Forbes L."/>
            <person name="Fu Q."/>
            <person name="Gubbala S."/>
            <person name="Hirani K."/>
            <person name="Jayaseelan J.C."/>
            <person name="Lara F."/>
            <person name="Munidasa M."/>
            <person name="Palculict T."/>
            <person name="Patil S."/>
            <person name="Pu L.-L."/>
            <person name="Saada N."/>
            <person name="Tang L."/>
            <person name="Weissenberger G."/>
            <person name="Zhu Y."/>
            <person name="Hemphill L."/>
            <person name="Shang Y."/>
            <person name="Youmans B."/>
            <person name="Ayvaz T."/>
            <person name="Ross M."/>
            <person name="Santibanez J."/>
            <person name="Aqrawi P."/>
            <person name="Gross S."/>
            <person name="Joshi V."/>
            <person name="Fowler G."/>
            <person name="Nazareth L."/>
            <person name="Reid J."/>
            <person name="Worley K."/>
            <person name="Petrosino J."/>
            <person name="Highlander S."/>
            <person name="Gibbs R."/>
        </authorList>
    </citation>
    <scope>NUCLEOTIDE SEQUENCE [LARGE SCALE GENOMIC DNA]</scope>
    <source>
        <strain evidence="1 2">ATCC BAA-1200</strain>
    </source>
</reference>
<evidence type="ECO:0000313" key="2">
    <source>
        <dbReference type="Proteomes" id="UP000004105"/>
    </source>
</evidence>
<organism evidence="1 2">
    <name type="scientific">Neisseria bacilliformis ATCC BAA-1200</name>
    <dbReference type="NCBI Taxonomy" id="888742"/>
    <lineage>
        <taxon>Bacteria</taxon>
        <taxon>Pseudomonadati</taxon>
        <taxon>Pseudomonadota</taxon>
        <taxon>Betaproteobacteria</taxon>
        <taxon>Neisseriales</taxon>
        <taxon>Neisseriaceae</taxon>
        <taxon>Neisseria</taxon>
    </lineage>
</organism>
<protein>
    <submittedName>
        <fullName evidence="1">Uncharacterized protein</fullName>
    </submittedName>
</protein>
<dbReference type="EMBL" id="AFAY01000007">
    <property type="protein sequence ID" value="EGF11803.1"/>
    <property type="molecule type" value="Genomic_DNA"/>
</dbReference>
<dbReference type="AlphaFoldDB" id="F2B9R8"/>
<dbReference type="HOGENOM" id="CLU_3063788_0_0_4"/>